<dbReference type="InterPro" id="IPR018490">
    <property type="entry name" value="cNMP-bd_dom_sf"/>
</dbReference>
<dbReference type="KEGG" id="xbc:ELE36_10145"/>
<dbReference type="Gene3D" id="1.10.10.10">
    <property type="entry name" value="Winged helix-like DNA-binding domain superfamily/Winged helix DNA-binding domain"/>
    <property type="match status" value="1"/>
</dbReference>
<dbReference type="InterPro" id="IPR014710">
    <property type="entry name" value="RmlC-like_jellyroll"/>
</dbReference>
<dbReference type="Proteomes" id="UP000291562">
    <property type="component" value="Chromosome"/>
</dbReference>
<keyword evidence="1" id="KW-0805">Transcription regulation</keyword>
<dbReference type="InterPro" id="IPR012318">
    <property type="entry name" value="HTH_CRP"/>
</dbReference>
<dbReference type="Pfam" id="PF13545">
    <property type="entry name" value="HTH_Crp_2"/>
    <property type="match status" value="1"/>
</dbReference>
<dbReference type="EMBL" id="CP035704">
    <property type="protein sequence ID" value="QBB70694.1"/>
    <property type="molecule type" value="Genomic_DNA"/>
</dbReference>
<dbReference type="PANTHER" id="PTHR24567:SF74">
    <property type="entry name" value="HTH-TYPE TRANSCRIPTIONAL REGULATOR ARCR"/>
    <property type="match status" value="1"/>
</dbReference>
<proteinExistence type="predicted"/>
<organism evidence="5 6">
    <name type="scientific">Pseudolysobacter antarcticus</name>
    <dbReference type="NCBI Taxonomy" id="2511995"/>
    <lineage>
        <taxon>Bacteria</taxon>
        <taxon>Pseudomonadati</taxon>
        <taxon>Pseudomonadota</taxon>
        <taxon>Gammaproteobacteria</taxon>
        <taxon>Lysobacterales</taxon>
        <taxon>Rhodanobacteraceae</taxon>
        <taxon>Pseudolysobacter</taxon>
    </lineage>
</organism>
<evidence type="ECO:0000256" key="1">
    <source>
        <dbReference type="ARBA" id="ARBA00023015"/>
    </source>
</evidence>
<accession>A0A411HJW9</accession>
<dbReference type="InterPro" id="IPR036390">
    <property type="entry name" value="WH_DNA-bd_sf"/>
</dbReference>
<evidence type="ECO:0000256" key="2">
    <source>
        <dbReference type="ARBA" id="ARBA00023125"/>
    </source>
</evidence>
<keyword evidence="3" id="KW-0804">Transcription</keyword>
<dbReference type="SUPFAM" id="SSF46785">
    <property type="entry name" value="Winged helix' DNA-binding domain"/>
    <property type="match status" value="1"/>
</dbReference>
<dbReference type="GO" id="GO:0003700">
    <property type="term" value="F:DNA-binding transcription factor activity"/>
    <property type="evidence" value="ECO:0007669"/>
    <property type="project" value="TreeGrafter"/>
</dbReference>
<sequence>MPVKRVTAVSNQLLSALPKPDRERFIADCSTVDLVRGNVLHEQDHRIGHVYFPTSSFVSMLIHVDEHSELEVGMIGSEGMCGHEAILGSTRAPLRALVQGAGHAWRMEITVFRRKLESSLPVRQLLNRYVGILLRQLAQTAACTRFHNVEQRLARWLLMTADRAHADSFVVTQEFLSFMLGVRRAGVTKAAGALQALDLIHYTRGQMDILDRDALVSVACVCYEADLSSYRRGLSEKTYMT</sequence>
<name>A0A411HJW9_9GAMM</name>
<dbReference type="AlphaFoldDB" id="A0A411HJW9"/>
<protein>
    <submittedName>
        <fullName evidence="5">Crp/Fnr family transcriptional regulator</fullName>
    </submittedName>
</protein>
<evidence type="ECO:0000259" key="4">
    <source>
        <dbReference type="Pfam" id="PF13545"/>
    </source>
</evidence>
<keyword evidence="2" id="KW-0238">DNA-binding</keyword>
<dbReference type="InterPro" id="IPR036388">
    <property type="entry name" value="WH-like_DNA-bd_sf"/>
</dbReference>
<dbReference type="GO" id="GO:0003677">
    <property type="term" value="F:DNA binding"/>
    <property type="evidence" value="ECO:0007669"/>
    <property type="project" value="UniProtKB-KW"/>
</dbReference>
<dbReference type="SUPFAM" id="SSF51206">
    <property type="entry name" value="cAMP-binding domain-like"/>
    <property type="match status" value="1"/>
</dbReference>
<keyword evidence="6" id="KW-1185">Reference proteome</keyword>
<evidence type="ECO:0000313" key="5">
    <source>
        <dbReference type="EMBL" id="QBB70694.1"/>
    </source>
</evidence>
<dbReference type="GO" id="GO:0005829">
    <property type="term" value="C:cytosol"/>
    <property type="evidence" value="ECO:0007669"/>
    <property type="project" value="TreeGrafter"/>
</dbReference>
<dbReference type="RefSeq" id="WP_129832976.1">
    <property type="nucleotide sequence ID" value="NZ_CP035704.1"/>
</dbReference>
<dbReference type="InterPro" id="IPR050397">
    <property type="entry name" value="Env_Response_Regulators"/>
</dbReference>
<feature type="domain" description="HTH crp-type" evidence="4">
    <location>
        <begin position="151"/>
        <end position="216"/>
    </location>
</feature>
<evidence type="ECO:0000256" key="3">
    <source>
        <dbReference type="ARBA" id="ARBA00023163"/>
    </source>
</evidence>
<dbReference type="PANTHER" id="PTHR24567">
    <property type="entry name" value="CRP FAMILY TRANSCRIPTIONAL REGULATORY PROTEIN"/>
    <property type="match status" value="1"/>
</dbReference>
<evidence type="ECO:0000313" key="6">
    <source>
        <dbReference type="Proteomes" id="UP000291562"/>
    </source>
</evidence>
<dbReference type="Gene3D" id="2.60.120.10">
    <property type="entry name" value="Jelly Rolls"/>
    <property type="match status" value="1"/>
</dbReference>
<reference evidence="5 6" key="1">
    <citation type="submission" date="2019-01" db="EMBL/GenBank/DDBJ databases">
        <title>Pseudolysobacter antarctica gen. nov., sp. nov., isolated from Fildes Peninsula, Antarctica.</title>
        <authorList>
            <person name="Wei Z."/>
            <person name="Peng F."/>
        </authorList>
    </citation>
    <scope>NUCLEOTIDE SEQUENCE [LARGE SCALE GENOMIC DNA]</scope>
    <source>
        <strain evidence="5 6">AQ6-296</strain>
    </source>
</reference>
<dbReference type="OrthoDB" id="8969464at2"/>
<gene>
    <name evidence="5" type="ORF">ELE36_10145</name>
</gene>